<evidence type="ECO:0000256" key="2">
    <source>
        <dbReference type="ARBA" id="ARBA00022801"/>
    </source>
</evidence>
<organism evidence="4 5">
    <name type="scientific">Streptoalloteichus hindustanus</name>
    <dbReference type="NCBI Taxonomy" id="2017"/>
    <lineage>
        <taxon>Bacteria</taxon>
        <taxon>Bacillati</taxon>
        <taxon>Actinomycetota</taxon>
        <taxon>Actinomycetes</taxon>
        <taxon>Pseudonocardiales</taxon>
        <taxon>Pseudonocardiaceae</taxon>
        <taxon>Streptoalloteichus</taxon>
    </lineage>
</organism>
<dbReference type="GO" id="GO:0016787">
    <property type="term" value="F:hydrolase activity"/>
    <property type="evidence" value="ECO:0007669"/>
    <property type="project" value="UniProtKB-KW"/>
</dbReference>
<dbReference type="Pfam" id="PF00975">
    <property type="entry name" value="Thioesterase"/>
    <property type="match status" value="1"/>
</dbReference>
<protein>
    <submittedName>
        <fullName evidence="4">Pyochelin biosynthetic protein PchC</fullName>
    </submittedName>
</protein>
<dbReference type="STRING" id="2017.SAMN05444320_10334"/>
<keyword evidence="5" id="KW-1185">Reference proteome</keyword>
<dbReference type="InterPro" id="IPR020802">
    <property type="entry name" value="TesA-like"/>
</dbReference>
<evidence type="ECO:0000256" key="1">
    <source>
        <dbReference type="ARBA" id="ARBA00007169"/>
    </source>
</evidence>
<dbReference type="RefSeq" id="WP_073481127.1">
    <property type="nucleotide sequence ID" value="NZ_FQVN01000003.1"/>
</dbReference>
<gene>
    <name evidence="4" type="ORF">SAMN05444320_10334</name>
</gene>
<dbReference type="PANTHER" id="PTHR11487">
    <property type="entry name" value="THIOESTERASE"/>
    <property type="match status" value="1"/>
</dbReference>
<reference evidence="4 5" key="1">
    <citation type="submission" date="2016-11" db="EMBL/GenBank/DDBJ databases">
        <authorList>
            <person name="Jaros S."/>
            <person name="Januszkiewicz K."/>
            <person name="Wedrychowicz H."/>
        </authorList>
    </citation>
    <scope>NUCLEOTIDE SEQUENCE [LARGE SCALE GENOMIC DNA]</scope>
    <source>
        <strain evidence="4 5">DSM 44523</strain>
    </source>
</reference>
<dbReference type="InterPro" id="IPR012223">
    <property type="entry name" value="TEII"/>
</dbReference>
<dbReference type="Gene3D" id="3.40.50.1820">
    <property type="entry name" value="alpha/beta hydrolase"/>
    <property type="match status" value="1"/>
</dbReference>
<keyword evidence="2" id="KW-0378">Hydrolase</keyword>
<dbReference type="AlphaFoldDB" id="A0A1M5AA54"/>
<evidence type="ECO:0000259" key="3">
    <source>
        <dbReference type="SMART" id="SM00824"/>
    </source>
</evidence>
<accession>A0A1M5AA54</accession>
<dbReference type="InterPro" id="IPR029058">
    <property type="entry name" value="AB_hydrolase_fold"/>
</dbReference>
<name>A0A1M5AA54_STRHI</name>
<comment type="similarity">
    <text evidence="1">Belongs to the thioesterase family.</text>
</comment>
<feature type="domain" description="Thioesterase TesA-like" evidence="3">
    <location>
        <begin position="29"/>
        <end position="255"/>
    </location>
</feature>
<proteinExistence type="inferred from homology"/>
<dbReference type="GO" id="GO:0008610">
    <property type="term" value="P:lipid biosynthetic process"/>
    <property type="evidence" value="ECO:0007669"/>
    <property type="project" value="TreeGrafter"/>
</dbReference>
<dbReference type="PANTHER" id="PTHR11487:SF0">
    <property type="entry name" value="S-ACYL FATTY ACID SYNTHASE THIOESTERASE, MEDIUM CHAIN"/>
    <property type="match status" value="1"/>
</dbReference>
<dbReference type="OrthoDB" id="4169718at2"/>
<dbReference type="EMBL" id="FQVN01000003">
    <property type="protein sequence ID" value="SHF27149.1"/>
    <property type="molecule type" value="Genomic_DNA"/>
</dbReference>
<dbReference type="SMART" id="SM00824">
    <property type="entry name" value="PKS_TE"/>
    <property type="match status" value="1"/>
</dbReference>
<dbReference type="InterPro" id="IPR001031">
    <property type="entry name" value="Thioesterase"/>
</dbReference>
<dbReference type="SUPFAM" id="SSF53474">
    <property type="entry name" value="alpha/beta-Hydrolases"/>
    <property type="match status" value="1"/>
</dbReference>
<dbReference type="Proteomes" id="UP000184501">
    <property type="component" value="Unassembled WGS sequence"/>
</dbReference>
<evidence type="ECO:0000313" key="5">
    <source>
        <dbReference type="Proteomes" id="UP000184501"/>
    </source>
</evidence>
<evidence type="ECO:0000313" key="4">
    <source>
        <dbReference type="EMBL" id="SHF27149.1"/>
    </source>
</evidence>
<sequence length="265" mass="28809">MSGASTSAPGRSGSLRAFRPRPLARRRLVCFPHAGGGGGFFRSWLDLVPADVELVAVQYPGREDRTREAFVSDMAELADAVAEDLARDLTRPLVLFGHSMGASVAYEVARRLAARRPEAVELLAVSGQVGPREQRRTPVEHMTHRLDDERFGQALAELGGTPAEVLADPELRALLFPVVRNDYRLIESYEPAPAPPLSVDVLALIGDRDEGADLTAVSAWADATTGRFRLRVFPGDHFFLVPHRREVVAAIVGWITGSRGGDGRP</sequence>